<accession>A0A8J3WYN9</accession>
<dbReference type="NCBIfam" id="TIGR01146">
    <property type="entry name" value="ATPsyn_F1gamma"/>
    <property type="match status" value="1"/>
</dbReference>
<evidence type="ECO:0000313" key="11">
    <source>
        <dbReference type="EMBL" id="GII06158.1"/>
    </source>
</evidence>
<evidence type="ECO:0000256" key="2">
    <source>
        <dbReference type="ARBA" id="ARBA00004170"/>
    </source>
</evidence>
<dbReference type="Gene3D" id="3.40.1380.10">
    <property type="match status" value="1"/>
</dbReference>
<keyword evidence="5 10" id="KW-0375">Hydrogen ion transport</keyword>
<evidence type="ECO:0000256" key="10">
    <source>
        <dbReference type="HAMAP-Rule" id="MF_00815"/>
    </source>
</evidence>
<keyword evidence="12" id="KW-1185">Reference proteome</keyword>
<dbReference type="PROSITE" id="PS00153">
    <property type="entry name" value="ATPASE_GAMMA"/>
    <property type="match status" value="1"/>
</dbReference>
<organism evidence="11 12">
    <name type="scientific">Planobispora takensis</name>
    <dbReference type="NCBI Taxonomy" id="1367882"/>
    <lineage>
        <taxon>Bacteria</taxon>
        <taxon>Bacillati</taxon>
        <taxon>Actinomycetota</taxon>
        <taxon>Actinomycetes</taxon>
        <taxon>Streptosporangiales</taxon>
        <taxon>Streptosporangiaceae</taxon>
        <taxon>Planobispora</taxon>
    </lineage>
</organism>
<dbReference type="Gene3D" id="1.10.287.80">
    <property type="entry name" value="ATP synthase, gamma subunit, helix hairpin domain"/>
    <property type="match status" value="2"/>
</dbReference>
<reference evidence="11" key="1">
    <citation type="submission" date="2021-01" db="EMBL/GenBank/DDBJ databases">
        <title>Whole genome shotgun sequence of Planobispora takensis NBRC 109077.</title>
        <authorList>
            <person name="Komaki H."/>
            <person name="Tamura T."/>
        </authorList>
    </citation>
    <scope>NUCLEOTIDE SEQUENCE</scope>
    <source>
        <strain evidence="11">NBRC 109077</strain>
    </source>
</reference>
<evidence type="ECO:0000256" key="1">
    <source>
        <dbReference type="ARBA" id="ARBA00003456"/>
    </source>
</evidence>
<dbReference type="EMBL" id="BOOK01000106">
    <property type="protein sequence ID" value="GII06158.1"/>
    <property type="molecule type" value="Genomic_DNA"/>
</dbReference>
<comment type="function">
    <text evidence="1 10">Produces ATP from ADP in the presence of a proton gradient across the membrane. The gamma chain is believed to be important in regulating ATPase activity and the flow of protons through the CF(0) complex.</text>
</comment>
<dbReference type="PANTHER" id="PTHR11693:SF22">
    <property type="entry name" value="ATP SYNTHASE SUBUNIT GAMMA, MITOCHONDRIAL"/>
    <property type="match status" value="1"/>
</dbReference>
<dbReference type="GO" id="GO:0045259">
    <property type="term" value="C:proton-transporting ATP synthase complex"/>
    <property type="evidence" value="ECO:0007669"/>
    <property type="project" value="UniProtKB-KW"/>
</dbReference>
<comment type="caution">
    <text evidence="11">The sequence shown here is derived from an EMBL/GenBank/DDBJ whole genome shotgun (WGS) entry which is preliminary data.</text>
</comment>
<evidence type="ECO:0000256" key="7">
    <source>
        <dbReference type="ARBA" id="ARBA00023136"/>
    </source>
</evidence>
<comment type="subunit">
    <text evidence="10">F-type ATPases have 2 components, CF(1) - the catalytic core - and CF(0) - the membrane proton channel. CF(1) has five subunits: alpha(3), beta(3), gamma(1), delta(1), epsilon(1). CF(0) has three main subunits: a, b and c.</text>
</comment>
<evidence type="ECO:0000313" key="12">
    <source>
        <dbReference type="Proteomes" id="UP000634476"/>
    </source>
</evidence>
<dbReference type="GO" id="GO:0005524">
    <property type="term" value="F:ATP binding"/>
    <property type="evidence" value="ECO:0007669"/>
    <property type="project" value="UniProtKB-UniRule"/>
</dbReference>
<dbReference type="SUPFAM" id="SSF52943">
    <property type="entry name" value="ATP synthase (F1-ATPase), gamma subunit"/>
    <property type="match status" value="1"/>
</dbReference>
<dbReference type="PANTHER" id="PTHR11693">
    <property type="entry name" value="ATP SYNTHASE GAMMA CHAIN"/>
    <property type="match status" value="1"/>
</dbReference>
<comment type="similarity">
    <text evidence="3 10">Belongs to the ATPase gamma chain family.</text>
</comment>
<dbReference type="NCBIfam" id="NF004145">
    <property type="entry name" value="PRK05621.1-2"/>
    <property type="match status" value="1"/>
</dbReference>
<evidence type="ECO:0000256" key="8">
    <source>
        <dbReference type="ARBA" id="ARBA00023196"/>
    </source>
</evidence>
<protein>
    <recommendedName>
        <fullName evidence="10">ATP synthase gamma chain</fullName>
    </recommendedName>
    <alternativeName>
        <fullName evidence="10">ATP synthase F1 sector gamma subunit</fullName>
    </alternativeName>
    <alternativeName>
        <fullName evidence="10">F-ATPase gamma subunit</fullName>
    </alternativeName>
</protein>
<keyword evidence="4 10" id="KW-0813">Transport</keyword>
<sequence length="303" mass="33245">MAGQLRAIRQKIKSVRSIAKITRAQELIATSRVSKARDRAHDAEPYAREITRAASTLLTHHPHADHALLNRRPDTSRVAVLLVTGDRGFCGGYNHNVLRHAEALAALLRRQGKEPVFYVTGRKGIEWYRFRGRPTVRVWQGASGAPVYDVAAEIGRTLATAYDTPTAEGGVGEVHVVFTEFVSMLTQRTVVRRLLPIEVEEREAPQGHEPPVRAPFAFEPSAGVVLDVLLHKYVDARIWHILLISAAAEHAARRTAMTAATDNARQLIGALTRQANEARQAEITTELTEIVGGAAALAASNRD</sequence>
<dbReference type="PRINTS" id="PR00126">
    <property type="entry name" value="ATPASEGAMMA"/>
</dbReference>
<dbReference type="AlphaFoldDB" id="A0A8J3WYN9"/>
<evidence type="ECO:0000256" key="9">
    <source>
        <dbReference type="ARBA" id="ARBA00023310"/>
    </source>
</evidence>
<dbReference type="CDD" id="cd12151">
    <property type="entry name" value="F1-ATPase_gamma"/>
    <property type="match status" value="1"/>
</dbReference>
<evidence type="ECO:0000256" key="5">
    <source>
        <dbReference type="ARBA" id="ARBA00022781"/>
    </source>
</evidence>
<keyword evidence="6 10" id="KW-0406">Ion transport</keyword>
<dbReference type="Proteomes" id="UP000634476">
    <property type="component" value="Unassembled WGS sequence"/>
</dbReference>
<dbReference type="GO" id="GO:0005886">
    <property type="term" value="C:plasma membrane"/>
    <property type="evidence" value="ECO:0007669"/>
    <property type="project" value="UniProtKB-SubCell"/>
</dbReference>
<dbReference type="InterPro" id="IPR000131">
    <property type="entry name" value="ATP_synth_F1_gsu"/>
</dbReference>
<dbReference type="Pfam" id="PF00231">
    <property type="entry name" value="ATP-synt"/>
    <property type="match status" value="1"/>
</dbReference>
<dbReference type="GO" id="GO:0042777">
    <property type="term" value="P:proton motive force-driven plasma membrane ATP synthesis"/>
    <property type="evidence" value="ECO:0007669"/>
    <property type="project" value="UniProtKB-UniRule"/>
</dbReference>
<name>A0A8J3WYN9_9ACTN</name>
<keyword evidence="10" id="KW-1003">Cell membrane</keyword>
<keyword evidence="8 10" id="KW-0139">CF(1)</keyword>
<dbReference type="RefSeq" id="WP_203880365.1">
    <property type="nucleotide sequence ID" value="NZ_BOOK01000106.1"/>
</dbReference>
<keyword evidence="7 10" id="KW-0472">Membrane</keyword>
<keyword evidence="9 10" id="KW-0066">ATP synthesis</keyword>
<dbReference type="HAMAP" id="MF_00815">
    <property type="entry name" value="ATP_synth_gamma_bact"/>
    <property type="match status" value="1"/>
</dbReference>
<evidence type="ECO:0000256" key="6">
    <source>
        <dbReference type="ARBA" id="ARBA00023065"/>
    </source>
</evidence>
<evidence type="ECO:0000256" key="4">
    <source>
        <dbReference type="ARBA" id="ARBA00022448"/>
    </source>
</evidence>
<comment type="subcellular location">
    <subcellularLocation>
        <location evidence="10">Cell membrane</location>
        <topology evidence="10">Peripheral membrane protein</topology>
    </subcellularLocation>
    <subcellularLocation>
        <location evidence="2">Membrane</location>
        <topology evidence="2">Peripheral membrane protein</topology>
    </subcellularLocation>
</comment>
<dbReference type="GO" id="GO:0046933">
    <property type="term" value="F:proton-transporting ATP synthase activity, rotational mechanism"/>
    <property type="evidence" value="ECO:0007669"/>
    <property type="project" value="UniProtKB-UniRule"/>
</dbReference>
<evidence type="ECO:0000256" key="3">
    <source>
        <dbReference type="ARBA" id="ARBA00007681"/>
    </source>
</evidence>
<gene>
    <name evidence="11" type="primary">atpG_2</name>
    <name evidence="10" type="synonym">atpG</name>
    <name evidence="11" type="ORF">Pta02_81660</name>
</gene>
<proteinExistence type="inferred from homology"/>
<dbReference type="InterPro" id="IPR035968">
    <property type="entry name" value="ATP_synth_F1_ATPase_gsu"/>
</dbReference>
<dbReference type="InterPro" id="IPR023632">
    <property type="entry name" value="ATP_synth_F1_gsu_CS"/>
</dbReference>